<keyword evidence="2 5" id="KW-0812">Transmembrane</keyword>
<accession>A0A060M0G9</accession>
<dbReference type="Gene3D" id="1.20.1530.20">
    <property type="match status" value="1"/>
</dbReference>
<sequence>MKQIETISSFAGKYFVFFVIGASVFAFLKPEPFLPIASYVPILLGVIMFGMGMTLKPVDFKMVAKHPLPVFLGLVAQFTIMPLTAFGIAYLLSLPPELAAGLVLLGSVPGGTSSNVMVYLAKGDLPLSITMTSFSTLVAPIATPAILYILANQWMPVQFWDMFTMIVQVIIIPVALGVTIKRFLPTFAQQTEKAMPLVSVLAVLAILSAVVAANNEALASTGFIVFFAVMLHNAAGLILGYLAAAVFRLSPSQCRAVSIEIGMQNTGLGATLATAHLTPFAAIPSVFGAAWHNFTGTIVATYWARKKLDDESVPPQKKSA</sequence>
<evidence type="ECO:0000256" key="4">
    <source>
        <dbReference type="ARBA" id="ARBA00023136"/>
    </source>
</evidence>
<evidence type="ECO:0000256" key="5">
    <source>
        <dbReference type="SAM" id="Phobius"/>
    </source>
</evidence>
<dbReference type="AlphaFoldDB" id="A0A060M0G9"/>
<dbReference type="PANTHER" id="PTHR10361">
    <property type="entry name" value="SODIUM-BILE ACID COTRANSPORTER"/>
    <property type="match status" value="1"/>
</dbReference>
<feature type="transmembrane region" description="Helical" evidence="5">
    <location>
        <begin position="127"/>
        <end position="150"/>
    </location>
</feature>
<feature type="transmembrane region" description="Helical" evidence="5">
    <location>
        <begin position="219"/>
        <end position="247"/>
    </location>
</feature>
<dbReference type="Proteomes" id="UP000027142">
    <property type="component" value="Chromosome"/>
</dbReference>
<dbReference type="OrthoDB" id="9806785at2"/>
<feature type="transmembrane region" description="Helical" evidence="5">
    <location>
        <begin position="196"/>
        <end position="213"/>
    </location>
</feature>
<feature type="transmembrane region" description="Helical" evidence="5">
    <location>
        <begin position="98"/>
        <end position="120"/>
    </location>
</feature>
<organism evidence="6 7">
    <name type="scientific">Shouchella lehensis G1</name>
    <dbReference type="NCBI Taxonomy" id="1246626"/>
    <lineage>
        <taxon>Bacteria</taxon>
        <taxon>Bacillati</taxon>
        <taxon>Bacillota</taxon>
        <taxon>Bacilli</taxon>
        <taxon>Bacillales</taxon>
        <taxon>Bacillaceae</taxon>
        <taxon>Shouchella</taxon>
    </lineage>
</organism>
<dbReference type="KEGG" id="ble:BleG1_3390"/>
<evidence type="ECO:0000256" key="2">
    <source>
        <dbReference type="ARBA" id="ARBA00022692"/>
    </source>
</evidence>
<evidence type="ECO:0000313" key="7">
    <source>
        <dbReference type="Proteomes" id="UP000027142"/>
    </source>
</evidence>
<evidence type="ECO:0000256" key="1">
    <source>
        <dbReference type="ARBA" id="ARBA00004141"/>
    </source>
</evidence>
<feature type="transmembrane region" description="Helical" evidence="5">
    <location>
        <begin position="162"/>
        <end position="184"/>
    </location>
</feature>
<proteinExistence type="predicted"/>
<protein>
    <submittedName>
        <fullName evidence="6">Sodium-dependent transporter yoc</fullName>
    </submittedName>
</protein>
<dbReference type="HOGENOM" id="CLU_034788_1_1_9"/>
<name>A0A060M0G9_9BACI</name>
<dbReference type="InterPro" id="IPR004710">
    <property type="entry name" value="Bilac:Na_transpt"/>
</dbReference>
<evidence type="ECO:0000313" key="6">
    <source>
        <dbReference type="EMBL" id="AIC95937.1"/>
    </source>
</evidence>
<feature type="transmembrane region" description="Helical" evidence="5">
    <location>
        <begin position="36"/>
        <end position="55"/>
    </location>
</feature>
<comment type="subcellular location">
    <subcellularLocation>
        <location evidence="1">Membrane</location>
        <topology evidence="1">Multi-pass membrane protein</topology>
    </subcellularLocation>
</comment>
<gene>
    <name evidence="6" type="ORF">BleG1_3390</name>
</gene>
<reference evidence="6 7" key="1">
    <citation type="journal article" date="2014" name="Gene">
        <title>A comparative genomic analysis of the alkalitolerant soil bacterium Bacillus lehensis G1.</title>
        <authorList>
            <person name="Noor Y.M."/>
            <person name="Samsulrizal N.H."/>
            <person name="Jema'on N.A."/>
            <person name="Low K.O."/>
            <person name="Ramli A.N."/>
            <person name="Alias N.I."/>
            <person name="Damis S.I."/>
            <person name="Fuzi S.F."/>
            <person name="Isa M.N."/>
            <person name="Murad A.M."/>
            <person name="Raih M.F."/>
            <person name="Bakar F.D."/>
            <person name="Najimudin N."/>
            <person name="Mahadi N.M."/>
            <person name="Illias R.M."/>
        </authorList>
    </citation>
    <scope>NUCLEOTIDE SEQUENCE [LARGE SCALE GENOMIC DNA]</scope>
    <source>
        <strain evidence="6 7">G1</strain>
    </source>
</reference>
<keyword evidence="7" id="KW-1185">Reference proteome</keyword>
<dbReference type="InterPro" id="IPR038770">
    <property type="entry name" value="Na+/solute_symporter_sf"/>
</dbReference>
<feature type="transmembrane region" description="Helical" evidence="5">
    <location>
        <begin position="12"/>
        <end position="30"/>
    </location>
</feature>
<feature type="transmembrane region" description="Helical" evidence="5">
    <location>
        <begin position="67"/>
        <end position="92"/>
    </location>
</feature>
<keyword evidence="3 5" id="KW-1133">Transmembrane helix</keyword>
<dbReference type="STRING" id="1246626.BleG1_3390"/>
<dbReference type="InterPro" id="IPR002657">
    <property type="entry name" value="BilAc:Na_symport/Acr3"/>
</dbReference>
<dbReference type="PATRIC" id="fig|1246626.3.peg.3372"/>
<dbReference type="PANTHER" id="PTHR10361:SF28">
    <property type="entry name" value="P3 PROTEIN-RELATED"/>
    <property type="match status" value="1"/>
</dbReference>
<dbReference type="Pfam" id="PF01758">
    <property type="entry name" value="SBF"/>
    <property type="match status" value="1"/>
</dbReference>
<dbReference type="EMBL" id="CP003923">
    <property type="protein sequence ID" value="AIC95937.1"/>
    <property type="molecule type" value="Genomic_DNA"/>
</dbReference>
<dbReference type="RefSeq" id="WP_038483439.1">
    <property type="nucleotide sequence ID" value="NZ_CP003923.1"/>
</dbReference>
<dbReference type="GO" id="GO:0016020">
    <property type="term" value="C:membrane"/>
    <property type="evidence" value="ECO:0007669"/>
    <property type="project" value="UniProtKB-SubCell"/>
</dbReference>
<dbReference type="eggNOG" id="COG0385">
    <property type="taxonomic scope" value="Bacteria"/>
</dbReference>
<keyword evidence="4 5" id="KW-0472">Membrane</keyword>
<evidence type="ECO:0000256" key="3">
    <source>
        <dbReference type="ARBA" id="ARBA00022989"/>
    </source>
</evidence>